<dbReference type="AlphaFoldDB" id="A0A372G0L7"/>
<keyword evidence="2" id="KW-1185">Reference proteome</keyword>
<dbReference type="OrthoDB" id="3381348at2"/>
<dbReference type="EMBL" id="QVFU01000010">
    <property type="protein sequence ID" value="RFS46270.1"/>
    <property type="molecule type" value="Genomic_DNA"/>
</dbReference>
<proteinExistence type="predicted"/>
<protein>
    <submittedName>
        <fullName evidence="1">DUF2470 domain-containing protein</fullName>
    </submittedName>
</protein>
<accession>A0A372G0L7</accession>
<sequence length="242" mass="25857">MQPSSAEIARTLASSATLATVVAYRGPTVTDVRHGAAADGRILLVCHRDDPLAVTTGSVLVHIADVPPLPFSPTWGRLRVGGRATPLAGAAARAAADAVAVTRPDPDLLDIGADTVIVEVVPKRIMLTGRDRDLPVRLADYRAAAPDPISAMERPLLVDLVDHHGTQFYPFLRRQLVAAGVDLPADCLPCPLRLDRYGLLVSIPTPSGGTACYRLCFTPPLTGQEDLVQRLHPVLFHSCDHH</sequence>
<organism evidence="1 2">
    <name type="scientific">Micromonospora craniellae</name>
    <dbReference type="NCBI Taxonomy" id="2294034"/>
    <lineage>
        <taxon>Bacteria</taxon>
        <taxon>Bacillati</taxon>
        <taxon>Actinomycetota</taxon>
        <taxon>Actinomycetes</taxon>
        <taxon>Micromonosporales</taxon>
        <taxon>Micromonosporaceae</taxon>
        <taxon>Micromonospora</taxon>
    </lineage>
</organism>
<reference evidence="1 2" key="1">
    <citation type="submission" date="2018-08" db="EMBL/GenBank/DDBJ databases">
        <title>Verrucosispora craniellae sp. nov., isolated from a marine sponge in the South China Sea.</title>
        <authorList>
            <person name="Li L."/>
            <person name="Lin H.W."/>
        </authorList>
    </citation>
    <scope>NUCLEOTIDE SEQUENCE [LARGE SCALE GENOMIC DNA]</scope>
    <source>
        <strain evidence="1 2">LHW63014</strain>
    </source>
</reference>
<evidence type="ECO:0000313" key="1">
    <source>
        <dbReference type="EMBL" id="RFS46270.1"/>
    </source>
</evidence>
<gene>
    <name evidence="1" type="ORF">D0Q02_12530</name>
</gene>
<name>A0A372G0L7_9ACTN</name>
<dbReference type="Proteomes" id="UP000262621">
    <property type="component" value="Unassembled WGS sequence"/>
</dbReference>
<dbReference type="RefSeq" id="WP_117228148.1">
    <property type="nucleotide sequence ID" value="NZ_CP061725.1"/>
</dbReference>
<dbReference type="Gene3D" id="3.20.180.10">
    <property type="entry name" value="PNP-oxidase-like"/>
    <property type="match status" value="1"/>
</dbReference>
<evidence type="ECO:0000313" key="2">
    <source>
        <dbReference type="Proteomes" id="UP000262621"/>
    </source>
</evidence>
<dbReference type="InterPro" id="IPR037119">
    <property type="entry name" value="Haem_oxidase_HugZ-like_sf"/>
</dbReference>
<comment type="caution">
    <text evidence="1">The sequence shown here is derived from an EMBL/GenBank/DDBJ whole genome shotgun (WGS) entry which is preliminary data.</text>
</comment>
<dbReference type="SUPFAM" id="SSF50475">
    <property type="entry name" value="FMN-binding split barrel"/>
    <property type="match status" value="1"/>
</dbReference>